<dbReference type="InterPro" id="IPR027417">
    <property type="entry name" value="P-loop_NTPase"/>
</dbReference>
<dbReference type="PANTHER" id="PTHR10039:SF16">
    <property type="entry name" value="GPI INOSITOL-DEACYLASE"/>
    <property type="match status" value="1"/>
</dbReference>
<evidence type="ECO:0000256" key="3">
    <source>
        <dbReference type="SAM" id="MobiDB-lite"/>
    </source>
</evidence>
<dbReference type="PROSITE" id="PS50088">
    <property type="entry name" value="ANK_REPEAT"/>
    <property type="match status" value="2"/>
</dbReference>
<dbReference type="PANTHER" id="PTHR10039">
    <property type="entry name" value="AMELOGENIN"/>
    <property type="match status" value="1"/>
</dbReference>
<dbReference type="InterPro" id="IPR054471">
    <property type="entry name" value="GPIID_WHD"/>
</dbReference>
<feature type="compositionally biased region" description="Polar residues" evidence="3">
    <location>
        <begin position="796"/>
        <end position="811"/>
    </location>
</feature>
<dbReference type="AlphaFoldDB" id="A0AAV9NMP1"/>
<dbReference type="InterPro" id="IPR002110">
    <property type="entry name" value="Ankyrin_rpt"/>
</dbReference>
<evidence type="ECO:0000256" key="1">
    <source>
        <dbReference type="ARBA" id="ARBA00022737"/>
    </source>
</evidence>
<dbReference type="Pfam" id="PF22939">
    <property type="entry name" value="WHD_GPIID"/>
    <property type="match status" value="1"/>
</dbReference>
<keyword evidence="1" id="KW-0677">Repeat</keyword>
<name>A0AAV9NMP1_9EURO</name>
<protein>
    <recommendedName>
        <fullName evidence="4">NACHT domain-containing protein</fullName>
    </recommendedName>
</protein>
<feature type="repeat" description="ANK" evidence="2">
    <location>
        <begin position="737"/>
        <end position="769"/>
    </location>
</feature>
<dbReference type="PROSITE" id="PS50837">
    <property type="entry name" value="NACHT"/>
    <property type="match status" value="1"/>
</dbReference>
<comment type="caution">
    <text evidence="5">The sequence shown here is derived from an EMBL/GenBank/DDBJ whole genome shotgun (WGS) entry which is preliminary data.</text>
</comment>
<sequence length="859" mass="96025">MDPLSITASIIAALQAASAIISTAYSIKAAMKDVPITVLSIISDIIELRNVLETLDRLAYEDPKDDPNSHLSSKQRRSFEMLSNPHGPLEICQQELKTLEALIDDRSGSRRGALVQALRWQYGGDEIRMSLKRIERIKSTLNLAITADSAALLLNIQEMVTDIATVVETVQIRELNETQKKILRWLSPVDPSASHEAATRIHQAGTNDWFLHGSEFQNWYAAKRSFLWLSGLPGAGKTILLSSTVTYLRERAASDDLIAWFYCDFRKKETEELINVLGCLISQSCTQSGMFPPALKDAYQKTHSKSDKPNLQLLRQLLEIFAARFRLFLLIDGLDECAQPEQAIDFICDLQKSNIAINLLLTSRDVQTVQGLDEFVHVKIEAHQREVSQDVKLYLDNRLISDKRLQWLNKKSHDSLREDIANQLMERSAGMFRYCQCAIDAIASLRTVRAIRTALRELPRGLDETYDNILLKIPEPDTETVRRILMWVAFATMPMTLGEVYEAIAIDADLGLDHLDEESRLRTPADILDLCGSLVVVSEDGHIGLAHLSVKEYLLSPRTKRNHAVSAFALEPERAVQELAKNCLAYLCFREFSTGPCKTSETFDERLIRLPLATYAAVAWPYFVRSSKTPELQQRINEFFQPPASPIFMSWVQVLNAIHGSWNFYPNPTTTLYYASTFGLTEAVAALLLNPEVISVINDPGSRFGGTALHGATLREKLPAMKLLLRAGADPNQADWNKISPLHTAAGYGNKDVIQLLLEHGASRDALDYENQTPFDCAVRANNPVSISLLARDTKTQGNPTFQPSQRSSASGDKDGSDEHIVSSPTDVQQQSKRGTRTSSSRITFLMNQGKIARQDESP</sequence>
<dbReference type="Pfam" id="PF24883">
    <property type="entry name" value="NPHP3_N"/>
    <property type="match status" value="1"/>
</dbReference>
<evidence type="ECO:0000313" key="5">
    <source>
        <dbReference type="EMBL" id="KAK5059791.1"/>
    </source>
</evidence>
<dbReference type="InterPro" id="IPR056884">
    <property type="entry name" value="NPHP3-like_N"/>
</dbReference>
<dbReference type="Pfam" id="PF12796">
    <property type="entry name" value="Ank_2"/>
    <property type="match status" value="1"/>
</dbReference>
<dbReference type="Proteomes" id="UP001358417">
    <property type="component" value="Unassembled WGS sequence"/>
</dbReference>
<reference evidence="5 6" key="1">
    <citation type="submission" date="2023-08" db="EMBL/GenBank/DDBJ databases">
        <title>Black Yeasts Isolated from many extreme environments.</title>
        <authorList>
            <person name="Coleine C."/>
            <person name="Stajich J.E."/>
            <person name="Selbmann L."/>
        </authorList>
    </citation>
    <scope>NUCLEOTIDE SEQUENCE [LARGE SCALE GENOMIC DNA]</scope>
    <source>
        <strain evidence="5 6">CCFEE 5792</strain>
    </source>
</reference>
<feature type="region of interest" description="Disordered" evidence="3">
    <location>
        <begin position="792"/>
        <end position="859"/>
    </location>
</feature>
<dbReference type="Gene3D" id="3.40.50.300">
    <property type="entry name" value="P-loop containing nucleotide triphosphate hydrolases"/>
    <property type="match status" value="1"/>
</dbReference>
<dbReference type="SUPFAM" id="SSF52540">
    <property type="entry name" value="P-loop containing nucleoside triphosphate hydrolases"/>
    <property type="match status" value="1"/>
</dbReference>
<dbReference type="EMBL" id="JAVRRD010000004">
    <property type="protein sequence ID" value="KAK5059791.1"/>
    <property type="molecule type" value="Genomic_DNA"/>
</dbReference>
<dbReference type="InterPro" id="IPR036770">
    <property type="entry name" value="Ankyrin_rpt-contain_sf"/>
</dbReference>
<organism evidence="5 6">
    <name type="scientific">Exophiala bonariae</name>
    <dbReference type="NCBI Taxonomy" id="1690606"/>
    <lineage>
        <taxon>Eukaryota</taxon>
        <taxon>Fungi</taxon>
        <taxon>Dikarya</taxon>
        <taxon>Ascomycota</taxon>
        <taxon>Pezizomycotina</taxon>
        <taxon>Eurotiomycetes</taxon>
        <taxon>Chaetothyriomycetidae</taxon>
        <taxon>Chaetothyriales</taxon>
        <taxon>Herpotrichiellaceae</taxon>
        <taxon>Exophiala</taxon>
    </lineage>
</organism>
<feature type="compositionally biased region" description="Polar residues" evidence="3">
    <location>
        <begin position="823"/>
        <end position="847"/>
    </location>
</feature>
<evidence type="ECO:0000313" key="6">
    <source>
        <dbReference type="Proteomes" id="UP001358417"/>
    </source>
</evidence>
<dbReference type="GeneID" id="89977832"/>
<feature type="domain" description="NACHT" evidence="4">
    <location>
        <begin position="225"/>
        <end position="336"/>
    </location>
</feature>
<keyword evidence="6" id="KW-1185">Reference proteome</keyword>
<feature type="repeat" description="ANK" evidence="2">
    <location>
        <begin position="704"/>
        <end position="736"/>
    </location>
</feature>
<dbReference type="SMART" id="SM00248">
    <property type="entry name" value="ANK"/>
    <property type="match status" value="3"/>
</dbReference>
<proteinExistence type="predicted"/>
<dbReference type="PROSITE" id="PS50297">
    <property type="entry name" value="ANK_REP_REGION"/>
    <property type="match status" value="2"/>
</dbReference>
<evidence type="ECO:0000256" key="2">
    <source>
        <dbReference type="PROSITE-ProRule" id="PRU00023"/>
    </source>
</evidence>
<evidence type="ECO:0000259" key="4">
    <source>
        <dbReference type="PROSITE" id="PS50837"/>
    </source>
</evidence>
<feature type="compositionally biased region" description="Basic and acidic residues" evidence="3">
    <location>
        <begin position="812"/>
        <end position="821"/>
    </location>
</feature>
<accession>A0AAV9NMP1</accession>
<dbReference type="SUPFAM" id="SSF48403">
    <property type="entry name" value="Ankyrin repeat"/>
    <property type="match status" value="1"/>
</dbReference>
<keyword evidence="2" id="KW-0040">ANK repeat</keyword>
<dbReference type="Gene3D" id="1.25.40.20">
    <property type="entry name" value="Ankyrin repeat-containing domain"/>
    <property type="match status" value="1"/>
</dbReference>
<dbReference type="InterPro" id="IPR007111">
    <property type="entry name" value="NACHT_NTPase"/>
</dbReference>
<gene>
    <name evidence="5" type="ORF">LTR84_009674</name>
</gene>
<dbReference type="RefSeq" id="XP_064709612.1">
    <property type="nucleotide sequence ID" value="XM_064853213.1"/>
</dbReference>